<evidence type="ECO:0000313" key="2">
    <source>
        <dbReference type="RefSeq" id="XP_026682857.1"/>
    </source>
</evidence>
<dbReference type="AlphaFoldDB" id="A0A3Q0J2Z1"/>
<dbReference type="RefSeq" id="XP_026682857.1">
    <property type="nucleotide sequence ID" value="XM_026827056.1"/>
</dbReference>
<proteinExistence type="predicted"/>
<dbReference type="Proteomes" id="UP000079169">
    <property type="component" value="Unplaced"/>
</dbReference>
<evidence type="ECO:0000313" key="1">
    <source>
        <dbReference type="Proteomes" id="UP000079169"/>
    </source>
</evidence>
<dbReference type="GO" id="GO:0043565">
    <property type="term" value="F:sequence-specific DNA binding"/>
    <property type="evidence" value="ECO:0007669"/>
    <property type="project" value="TreeGrafter"/>
</dbReference>
<dbReference type="InterPro" id="IPR052638">
    <property type="entry name" value="PiggyBac_TE-derived"/>
</dbReference>
<name>A0A3Q0J2Z1_DIACI</name>
<dbReference type="GeneID" id="113469396"/>
<gene>
    <name evidence="2" type="primary">LOC113469396</name>
</gene>
<dbReference type="KEGG" id="dci:113469396"/>
<keyword evidence="1" id="KW-1185">Reference proteome</keyword>
<protein>
    <submittedName>
        <fullName evidence="2">PiggyBac transposable element-derived protein 3-like</fullName>
    </submittedName>
</protein>
<dbReference type="STRING" id="121845.A0A3Q0J2Z1"/>
<dbReference type="PaxDb" id="121845-A0A3Q0J2Z1"/>
<dbReference type="PANTHER" id="PTHR47055:SF2">
    <property type="entry name" value="PIGGYBAC TRANSPOSABLE ELEMENT-DERIVED PROTEIN 2-RELATED"/>
    <property type="match status" value="1"/>
</dbReference>
<accession>A0A3Q0J2Z1</accession>
<organism evidence="1 2">
    <name type="scientific">Diaphorina citri</name>
    <name type="common">Asian citrus psyllid</name>
    <dbReference type="NCBI Taxonomy" id="121845"/>
    <lineage>
        <taxon>Eukaryota</taxon>
        <taxon>Metazoa</taxon>
        <taxon>Ecdysozoa</taxon>
        <taxon>Arthropoda</taxon>
        <taxon>Hexapoda</taxon>
        <taxon>Insecta</taxon>
        <taxon>Pterygota</taxon>
        <taxon>Neoptera</taxon>
        <taxon>Paraneoptera</taxon>
        <taxon>Hemiptera</taxon>
        <taxon>Sternorrhyncha</taxon>
        <taxon>Psylloidea</taxon>
        <taxon>Psyllidae</taxon>
        <taxon>Diaphorininae</taxon>
        <taxon>Diaphorina</taxon>
    </lineage>
</organism>
<sequence length="134" mass="15713">MGGVDRFDQNVSLYRVSIRGKKWYFPTIIDCLDTAEQNAWQLYRLDGGKMDHLGFRRRLVCNILETHGKKTTKTNNRLSKNFKVDSRFDNIGQLVIPQEKQTRCGQCHQKCTSRCKKCDIGLHVKCFELYHTRN</sequence>
<reference evidence="2" key="1">
    <citation type="submission" date="2025-08" db="UniProtKB">
        <authorList>
            <consortium name="RefSeq"/>
        </authorList>
    </citation>
    <scope>IDENTIFICATION</scope>
</reference>
<dbReference type="PANTHER" id="PTHR47055">
    <property type="entry name" value="DDE_TNP_1_7 DOMAIN-CONTAINING PROTEIN"/>
    <property type="match status" value="1"/>
</dbReference>